<dbReference type="Pfam" id="PF02405">
    <property type="entry name" value="MlaE"/>
    <property type="match status" value="1"/>
</dbReference>
<feature type="transmembrane region" description="Helical" evidence="1">
    <location>
        <begin position="302"/>
        <end position="321"/>
    </location>
</feature>
<dbReference type="STRING" id="64971.SAMN05421831_105129"/>
<dbReference type="PANTHER" id="PTHR30188:SF3">
    <property type="entry name" value="ABC TRANSPORTER PERMEASE"/>
    <property type="match status" value="1"/>
</dbReference>
<dbReference type="Proteomes" id="UP000242999">
    <property type="component" value="Unassembled WGS sequence"/>
</dbReference>
<evidence type="ECO:0000313" key="3">
    <source>
        <dbReference type="Proteomes" id="UP000242999"/>
    </source>
</evidence>
<dbReference type="RefSeq" id="WP_093309238.1">
    <property type="nucleotide sequence ID" value="NZ_FNYH01000005.1"/>
</dbReference>
<evidence type="ECO:0000313" key="2">
    <source>
        <dbReference type="EMBL" id="SEI61251.1"/>
    </source>
</evidence>
<dbReference type="PANTHER" id="PTHR30188">
    <property type="entry name" value="ABC TRANSPORTER PERMEASE PROTEIN-RELATED"/>
    <property type="match status" value="1"/>
</dbReference>
<comment type="similarity">
    <text evidence="1">Belongs to the MlaE permease family.</text>
</comment>
<dbReference type="GO" id="GO:0043190">
    <property type="term" value="C:ATP-binding cassette (ABC) transporter complex"/>
    <property type="evidence" value="ECO:0007669"/>
    <property type="project" value="InterPro"/>
</dbReference>
<feature type="transmembrane region" description="Helical" evidence="1">
    <location>
        <begin position="155"/>
        <end position="176"/>
    </location>
</feature>
<comment type="subcellular location">
    <subcellularLocation>
        <location evidence="1">Cell inner membrane</location>
        <topology evidence="1">Multi-pass membrane protein</topology>
    </subcellularLocation>
</comment>
<feature type="transmembrane region" description="Helical" evidence="1">
    <location>
        <begin position="182"/>
        <end position="200"/>
    </location>
</feature>
<feature type="transmembrane region" description="Helical" evidence="1">
    <location>
        <begin position="255"/>
        <end position="282"/>
    </location>
</feature>
<protein>
    <submittedName>
        <fullName evidence="2">Phospholipid/cholesterol/gamma-HCH transport system permease protein</fullName>
    </submittedName>
</protein>
<dbReference type="NCBIfam" id="TIGR00056">
    <property type="entry name" value="MlaE family lipid ABC transporter permease subunit"/>
    <property type="match status" value="1"/>
</dbReference>
<gene>
    <name evidence="2" type="ORF">SAMN05421831_105129</name>
</gene>
<dbReference type="InterPro" id="IPR030802">
    <property type="entry name" value="Permease_MalE"/>
</dbReference>
<accession>A0A1H6RZX5</accession>
<dbReference type="EMBL" id="FNYH01000005">
    <property type="protein sequence ID" value="SEI61251.1"/>
    <property type="molecule type" value="Genomic_DNA"/>
</dbReference>
<keyword evidence="1" id="KW-1003">Cell membrane</keyword>
<evidence type="ECO:0000256" key="1">
    <source>
        <dbReference type="RuleBase" id="RU362044"/>
    </source>
</evidence>
<name>A0A1H6RZX5_9GAMM</name>
<sequence>MPLDDYLYLDTENKLYLQGAWHTKTLAFIETQVRNHCHPEYLQSVTHIHADITHLDTNAAYLLVKLCRYFNLDPEGLTKEQQQTFTLVTAHLSPIPANQNNLPWLASFGKACLSPILQAKAMLAFLGEMSWALAEQIRQPSKIRLGLILSVIENAGAYAIPIISLLSFLMGAVIAYQGGLQLQTYGANIFIVELVSLTLLRELAPLITAIIVAGRSGSAFTAEIATMSINDEIRAMQSLGLSPQHILVLPKVMGLIFVLPLLTALADVAGLAGGMLVALLQLDVSFSEFLQRVPETVSVNHFLVGISKSFAFAWIIAHVGCMQGFYVQGGADSVGRQTTKSVVQSIFLVILADALFSILFTWLKI</sequence>
<keyword evidence="1" id="KW-0997">Cell inner membrane</keyword>
<dbReference type="GO" id="GO:0005548">
    <property type="term" value="F:phospholipid transporter activity"/>
    <property type="evidence" value="ECO:0007669"/>
    <property type="project" value="TreeGrafter"/>
</dbReference>
<keyword evidence="1" id="KW-0812">Transmembrane</keyword>
<keyword evidence="1" id="KW-1133">Transmembrane helix</keyword>
<reference evidence="3" key="1">
    <citation type="submission" date="2016-10" db="EMBL/GenBank/DDBJ databases">
        <authorList>
            <person name="Varghese N."/>
            <person name="Submissions S."/>
        </authorList>
    </citation>
    <scope>NUCLEOTIDE SEQUENCE [LARGE SCALE GENOMIC DNA]</scope>
    <source>
        <strain evidence="3">DSM 7165</strain>
    </source>
</reference>
<proteinExistence type="inferred from homology"/>
<keyword evidence="3" id="KW-1185">Reference proteome</keyword>
<dbReference type="OrthoDB" id="9810518at2"/>
<dbReference type="AlphaFoldDB" id="A0A1H6RZX5"/>
<keyword evidence="1" id="KW-0472">Membrane</keyword>
<dbReference type="InterPro" id="IPR003453">
    <property type="entry name" value="ABC_MlaE_roteobac"/>
</dbReference>
<feature type="transmembrane region" description="Helical" evidence="1">
    <location>
        <begin position="342"/>
        <end position="363"/>
    </location>
</feature>
<organism evidence="2 3">
    <name type="scientific">Allopseudospirillum japonicum</name>
    <dbReference type="NCBI Taxonomy" id="64971"/>
    <lineage>
        <taxon>Bacteria</taxon>
        <taxon>Pseudomonadati</taxon>
        <taxon>Pseudomonadota</taxon>
        <taxon>Gammaproteobacteria</taxon>
        <taxon>Oceanospirillales</taxon>
        <taxon>Oceanospirillaceae</taxon>
        <taxon>Allopseudospirillum</taxon>
    </lineage>
</organism>